<dbReference type="Gene3D" id="1.25.10.10">
    <property type="entry name" value="Leucine-rich Repeat Variant"/>
    <property type="match status" value="1"/>
</dbReference>
<feature type="non-terminal residue" evidence="8">
    <location>
        <position position="1"/>
    </location>
</feature>
<evidence type="ECO:0000256" key="3">
    <source>
        <dbReference type="ARBA" id="ARBA00022448"/>
    </source>
</evidence>
<evidence type="ECO:0000256" key="2">
    <source>
        <dbReference type="ARBA" id="ARBA00006613"/>
    </source>
</evidence>
<dbReference type="RefSeq" id="XP_008050762.1">
    <property type="nucleotide sequence ID" value="XM_008052571.1"/>
</dbReference>
<feature type="domain" description="Clathrin/coatomer adaptor adaptin-like N-terminal" evidence="6">
    <location>
        <begin position="1"/>
        <end position="100"/>
    </location>
</feature>
<keyword evidence="5" id="KW-0472">Membrane</keyword>
<protein>
    <submittedName>
        <fullName evidence="8">AP-2 complex subunit alpha-2-like</fullName>
    </submittedName>
</protein>
<comment type="subcellular location">
    <subcellularLocation>
        <location evidence="1">Endomembrane system</location>
        <topology evidence="1">Peripheral membrane protein</topology>
    </subcellularLocation>
</comment>
<name>A0A1U7TCS2_CARSF</name>
<dbReference type="InterPro" id="IPR050840">
    <property type="entry name" value="Adaptor_Complx_Large_Subunit"/>
</dbReference>
<dbReference type="KEGG" id="csyr:103254489"/>
<evidence type="ECO:0000256" key="5">
    <source>
        <dbReference type="ARBA" id="ARBA00023136"/>
    </source>
</evidence>
<accession>A0A1U7TCS2</accession>
<keyword evidence="7" id="KW-1185">Reference proteome</keyword>
<dbReference type="Pfam" id="PF01602">
    <property type="entry name" value="Adaptin_N"/>
    <property type="match status" value="1"/>
</dbReference>
<organism evidence="7 8">
    <name type="scientific">Carlito syrichta</name>
    <name type="common">Philippine tarsier</name>
    <name type="synonym">Tarsius syrichta</name>
    <dbReference type="NCBI Taxonomy" id="1868482"/>
    <lineage>
        <taxon>Eukaryota</taxon>
        <taxon>Metazoa</taxon>
        <taxon>Chordata</taxon>
        <taxon>Craniata</taxon>
        <taxon>Vertebrata</taxon>
        <taxon>Euteleostomi</taxon>
        <taxon>Mammalia</taxon>
        <taxon>Eutheria</taxon>
        <taxon>Euarchontoglires</taxon>
        <taxon>Primates</taxon>
        <taxon>Haplorrhini</taxon>
        <taxon>Tarsiiformes</taxon>
        <taxon>Tarsiidae</taxon>
        <taxon>Carlito</taxon>
    </lineage>
</organism>
<dbReference type="GO" id="GO:0012505">
    <property type="term" value="C:endomembrane system"/>
    <property type="evidence" value="ECO:0007669"/>
    <property type="project" value="UniProtKB-SubCell"/>
</dbReference>
<dbReference type="GO" id="GO:0006886">
    <property type="term" value="P:intracellular protein transport"/>
    <property type="evidence" value="ECO:0007669"/>
    <property type="project" value="InterPro"/>
</dbReference>
<dbReference type="InterPro" id="IPR002553">
    <property type="entry name" value="Clathrin/coatomer_adapt-like_N"/>
</dbReference>
<dbReference type="GeneID" id="103254489"/>
<feature type="non-terminal residue" evidence="8">
    <location>
        <position position="108"/>
    </location>
</feature>
<comment type="similarity">
    <text evidence="2">Belongs to the adaptor complexes large subunit family.</text>
</comment>
<dbReference type="Proteomes" id="UP000189704">
    <property type="component" value="Unplaced"/>
</dbReference>
<dbReference type="AlphaFoldDB" id="A0A1U7TCS2"/>
<dbReference type="GO" id="GO:0016192">
    <property type="term" value="P:vesicle-mediated transport"/>
    <property type="evidence" value="ECO:0007669"/>
    <property type="project" value="InterPro"/>
</dbReference>
<gene>
    <name evidence="8" type="primary">LOC103254489</name>
</gene>
<dbReference type="PANTHER" id="PTHR22780">
    <property type="entry name" value="ADAPTIN, ALPHA/GAMMA/EPSILON"/>
    <property type="match status" value="1"/>
</dbReference>
<dbReference type="GO" id="GO:0030117">
    <property type="term" value="C:membrane coat"/>
    <property type="evidence" value="ECO:0007669"/>
    <property type="project" value="InterPro"/>
</dbReference>
<evidence type="ECO:0000259" key="6">
    <source>
        <dbReference type="Pfam" id="PF01602"/>
    </source>
</evidence>
<evidence type="ECO:0000256" key="4">
    <source>
        <dbReference type="ARBA" id="ARBA00022927"/>
    </source>
</evidence>
<reference evidence="8" key="1">
    <citation type="submission" date="2025-08" db="UniProtKB">
        <authorList>
            <consortium name="RefSeq"/>
        </authorList>
    </citation>
    <scope>IDENTIFICATION</scope>
</reference>
<dbReference type="OrthoDB" id="413467at2759"/>
<proteinExistence type="inferred from homology"/>
<dbReference type="SUPFAM" id="SSF48371">
    <property type="entry name" value="ARM repeat"/>
    <property type="match status" value="1"/>
</dbReference>
<evidence type="ECO:0000256" key="1">
    <source>
        <dbReference type="ARBA" id="ARBA00004184"/>
    </source>
</evidence>
<sequence length="108" mass="12033">GYLFIPVLLKSNSKLIHLINNVIKNDLASQNPTFMGLALHCIASVDNCGMAKAFTGKIPKVLMTRDIMDSVKQSMALCVLHLYRMSPDLVPMGDWTSPVVYFLNNQHL</sequence>
<evidence type="ECO:0000313" key="8">
    <source>
        <dbReference type="RefSeq" id="XP_008050762.1"/>
    </source>
</evidence>
<dbReference type="InterPro" id="IPR016024">
    <property type="entry name" value="ARM-type_fold"/>
</dbReference>
<evidence type="ECO:0000313" key="7">
    <source>
        <dbReference type="Proteomes" id="UP000189704"/>
    </source>
</evidence>
<dbReference type="InterPro" id="IPR011989">
    <property type="entry name" value="ARM-like"/>
</dbReference>
<keyword evidence="3" id="KW-0813">Transport</keyword>
<keyword evidence="4" id="KW-0653">Protein transport</keyword>